<feature type="domain" description="Insertion element IS402-like" evidence="2">
    <location>
        <begin position="8"/>
        <end position="63"/>
    </location>
</feature>
<dbReference type="InterPro" id="IPR002559">
    <property type="entry name" value="Transposase_11"/>
</dbReference>
<dbReference type="PROSITE" id="PS51257">
    <property type="entry name" value="PROKAR_LIPOPROTEIN"/>
    <property type="match status" value="1"/>
</dbReference>
<sequence>MRSSCPPGKPGDRPRTADMREVVNAMLYLASGGCAWCLLSKCFPPASTVRRSFYEWRDTRLLEVMNTVLIMNLREIEGRNASLRVGVIDSLSVKTTESGGISGYDADKKVKGRKRHIMTDTCGFPIFLLVHASDIQDRYGAVELLAAIRKRFPWLRHVFANGNYAGDKLRPMLANMRRWTMEIIRRSDTEKDCTILPHR</sequence>
<evidence type="ECO:0000259" key="1">
    <source>
        <dbReference type="Pfam" id="PF01609"/>
    </source>
</evidence>
<name>G2I2C0_KOMMN</name>
<dbReference type="STRING" id="634177.GLX_01240"/>
<dbReference type="AlphaFoldDB" id="G2I2C0"/>
<dbReference type="EMBL" id="AP012159">
    <property type="protein sequence ID" value="BAK82536.1"/>
    <property type="molecule type" value="Genomic_DNA"/>
</dbReference>
<evidence type="ECO:0000259" key="2">
    <source>
        <dbReference type="Pfam" id="PF13340"/>
    </source>
</evidence>
<dbReference type="PANTHER" id="PTHR30007:SF0">
    <property type="entry name" value="TRANSPOSASE"/>
    <property type="match status" value="1"/>
</dbReference>
<dbReference type="GO" id="GO:0004803">
    <property type="term" value="F:transposase activity"/>
    <property type="evidence" value="ECO:0007669"/>
    <property type="project" value="InterPro"/>
</dbReference>
<dbReference type="GO" id="GO:0003677">
    <property type="term" value="F:DNA binding"/>
    <property type="evidence" value="ECO:0007669"/>
    <property type="project" value="InterPro"/>
</dbReference>
<dbReference type="NCBIfam" id="NF033580">
    <property type="entry name" value="transpos_IS5_3"/>
    <property type="match status" value="1"/>
</dbReference>
<gene>
    <name evidence="3" type="ordered locus">GLX_01240</name>
</gene>
<dbReference type="Proteomes" id="UP000009044">
    <property type="component" value="Chromosome"/>
</dbReference>
<protein>
    <submittedName>
        <fullName evidence="3">Transposase</fullName>
    </submittedName>
</protein>
<accession>G2I2C0</accession>
<feature type="domain" description="Transposase IS4-like" evidence="1">
    <location>
        <begin position="83"/>
        <end position="191"/>
    </location>
</feature>
<dbReference type="Pfam" id="PF13340">
    <property type="entry name" value="DUF4096"/>
    <property type="match status" value="1"/>
</dbReference>
<dbReference type="InterPro" id="IPR025161">
    <property type="entry name" value="IS402-like_dom"/>
</dbReference>
<dbReference type="PANTHER" id="PTHR30007">
    <property type="entry name" value="PHP DOMAIN PROTEIN"/>
    <property type="match status" value="1"/>
</dbReference>
<dbReference type="PATRIC" id="fig|634177.7.peg.125"/>
<dbReference type="Pfam" id="PF01609">
    <property type="entry name" value="DDE_Tnp_1"/>
    <property type="match status" value="1"/>
</dbReference>
<evidence type="ECO:0000313" key="3">
    <source>
        <dbReference type="EMBL" id="BAK82536.1"/>
    </source>
</evidence>
<reference evidence="4" key="1">
    <citation type="journal article" date="2011" name="J. Bacteriol.">
        <title>Complete genome sequence of NBRC 3288, a unique cellulose-nonproducing strain of Gluconacetobacter xylinus isolated from vinegar.</title>
        <authorList>
            <person name="Ogino H."/>
            <person name="Azuma Y."/>
            <person name="Hosoyama A."/>
            <person name="Nakazawa H."/>
            <person name="Matsutani M."/>
            <person name="Hasegawa A."/>
            <person name="Otsuyama K."/>
            <person name="Matsushita K."/>
            <person name="Fujita N."/>
            <person name="Shirai M."/>
        </authorList>
    </citation>
    <scope>NUCLEOTIDE SEQUENCE [LARGE SCALE GENOMIC DNA]</scope>
    <source>
        <strain evidence="4">NBRC 3288 / BCRC 11682 / LMG 1693</strain>
    </source>
</reference>
<organism evidence="3 4">
    <name type="scientific">Komagataeibacter medellinensis (strain NBRC 3288 / BCRC 11682 / LMG 1693 / Kondo 51)</name>
    <name type="common">Gluconacetobacter medellinensis</name>
    <dbReference type="NCBI Taxonomy" id="634177"/>
    <lineage>
        <taxon>Bacteria</taxon>
        <taxon>Pseudomonadati</taxon>
        <taxon>Pseudomonadota</taxon>
        <taxon>Alphaproteobacteria</taxon>
        <taxon>Acetobacterales</taxon>
        <taxon>Acetobacteraceae</taxon>
        <taxon>Komagataeibacter</taxon>
    </lineage>
</organism>
<dbReference type="eggNOG" id="COG3293">
    <property type="taxonomic scope" value="Bacteria"/>
</dbReference>
<dbReference type="HOGENOM" id="CLU_055261_0_0_5"/>
<proteinExistence type="predicted"/>
<dbReference type="KEGG" id="gxy:GLX_01240"/>
<evidence type="ECO:0000313" key="4">
    <source>
        <dbReference type="Proteomes" id="UP000009044"/>
    </source>
</evidence>
<dbReference type="GO" id="GO:0006313">
    <property type="term" value="P:DNA transposition"/>
    <property type="evidence" value="ECO:0007669"/>
    <property type="project" value="InterPro"/>
</dbReference>